<keyword evidence="1" id="KW-1133">Transmembrane helix</keyword>
<evidence type="ECO:0000313" key="3">
    <source>
        <dbReference type="Proteomes" id="UP000237105"/>
    </source>
</evidence>
<keyword evidence="3" id="KW-1185">Reference proteome</keyword>
<accession>A0A2P5AD32</accession>
<dbReference type="EMBL" id="JXTB01000658">
    <property type="protein sequence ID" value="PON34457.1"/>
    <property type="molecule type" value="Genomic_DNA"/>
</dbReference>
<sequence>SVECDALKVVKGLTSVSPLADKAGQYSDIISLLSLANWLIVVRIAEFLLVQIIGWPLYYHLNFLLMLVGCTGIILVLVFSCLLLWTI</sequence>
<keyword evidence="1" id="KW-0472">Membrane</keyword>
<name>A0A2P5AD32_PARAD</name>
<reference evidence="3" key="1">
    <citation type="submission" date="2016-06" db="EMBL/GenBank/DDBJ databases">
        <title>Parallel loss of symbiosis genes in relatives of nitrogen-fixing non-legume Parasponia.</title>
        <authorList>
            <person name="Van Velzen R."/>
            <person name="Holmer R."/>
            <person name="Bu F."/>
            <person name="Rutten L."/>
            <person name="Van Zeijl A."/>
            <person name="Liu W."/>
            <person name="Santuari L."/>
            <person name="Cao Q."/>
            <person name="Sharma T."/>
            <person name="Shen D."/>
            <person name="Roswanjaya Y."/>
            <person name="Wardhani T."/>
            <person name="Kalhor M.S."/>
            <person name="Jansen J."/>
            <person name="Van den Hoogen J."/>
            <person name="Gungor B."/>
            <person name="Hartog M."/>
            <person name="Hontelez J."/>
            <person name="Verver J."/>
            <person name="Yang W.-C."/>
            <person name="Schijlen E."/>
            <person name="Repin R."/>
            <person name="Schilthuizen M."/>
            <person name="Schranz E."/>
            <person name="Heidstra R."/>
            <person name="Miyata K."/>
            <person name="Fedorova E."/>
            <person name="Kohlen W."/>
            <person name="Bisseling T."/>
            <person name="Smit S."/>
            <person name="Geurts R."/>
        </authorList>
    </citation>
    <scope>NUCLEOTIDE SEQUENCE [LARGE SCALE GENOMIC DNA]</scope>
    <source>
        <strain evidence="3">cv. WU1-14</strain>
    </source>
</reference>
<feature type="non-terminal residue" evidence="2">
    <location>
        <position position="1"/>
    </location>
</feature>
<proteinExistence type="predicted"/>
<keyword evidence="1" id="KW-0812">Transmembrane</keyword>
<evidence type="ECO:0000256" key="1">
    <source>
        <dbReference type="SAM" id="Phobius"/>
    </source>
</evidence>
<dbReference type="Proteomes" id="UP000237105">
    <property type="component" value="Unassembled WGS sequence"/>
</dbReference>
<organism evidence="2 3">
    <name type="scientific">Parasponia andersonii</name>
    <name type="common">Sponia andersonii</name>
    <dbReference type="NCBI Taxonomy" id="3476"/>
    <lineage>
        <taxon>Eukaryota</taxon>
        <taxon>Viridiplantae</taxon>
        <taxon>Streptophyta</taxon>
        <taxon>Embryophyta</taxon>
        <taxon>Tracheophyta</taxon>
        <taxon>Spermatophyta</taxon>
        <taxon>Magnoliopsida</taxon>
        <taxon>eudicotyledons</taxon>
        <taxon>Gunneridae</taxon>
        <taxon>Pentapetalae</taxon>
        <taxon>rosids</taxon>
        <taxon>fabids</taxon>
        <taxon>Rosales</taxon>
        <taxon>Cannabaceae</taxon>
        <taxon>Parasponia</taxon>
    </lineage>
</organism>
<comment type="caution">
    <text evidence="2">The sequence shown here is derived from an EMBL/GenBank/DDBJ whole genome shotgun (WGS) entry which is preliminary data.</text>
</comment>
<gene>
    <name evidence="2" type="ORF">PanWU01x14_344170</name>
</gene>
<evidence type="ECO:0000313" key="2">
    <source>
        <dbReference type="EMBL" id="PON34457.1"/>
    </source>
</evidence>
<feature type="transmembrane region" description="Helical" evidence="1">
    <location>
        <begin position="63"/>
        <end position="85"/>
    </location>
</feature>
<feature type="transmembrane region" description="Helical" evidence="1">
    <location>
        <begin position="35"/>
        <end position="57"/>
    </location>
</feature>
<protein>
    <submittedName>
        <fullName evidence="2">Uncharacterized protein</fullName>
    </submittedName>
</protein>
<dbReference type="AlphaFoldDB" id="A0A2P5AD32"/>